<dbReference type="PROSITE" id="PS00061">
    <property type="entry name" value="ADH_SHORT"/>
    <property type="match status" value="1"/>
</dbReference>
<evidence type="ECO:0000256" key="2">
    <source>
        <dbReference type="ARBA" id="ARBA00023002"/>
    </source>
</evidence>
<name>A0A1H1VUP5_9ACTN</name>
<evidence type="ECO:0000259" key="3">
    <source>
        <dbReference type="SMART" id="SM00822"/>
    </source>
</evidence>
<dbReference type="FunFam" id="3.40.50.720:FF:000084">
    <property type="entry name" value="Short-chain dehydrogenase reductase"/>
    <property type="match status" value="1"/>
</dbReference>
<dbReference type="OrthoDB" id="5290708at2"/>
<dbReference type="EMBL" id="LT629772">
    <property type="protein sequence ID" value="SDS88708.1"/>
    <property type="molecule type" value="Genomic_DNA"/>
</dbReference>
<dbReference type="Pfam" id="PF13561">
    <property type="entry name" value="adh_short_C2"/>
    <property type="match status" value="1"/>
</dbReference>
<feature type="domain" description="Ketoreductase" evidence="3">
    <location>
        <begin position="11"/>
        <end position="189"/>
    </location>
</feature>
<dbReference type="PANTHER" id="PTHR43975:SF2">
    <property type="entry name" value="EG:BACR7A4.14 PROTEIN-RELATED"/>
    <property type="match status" value="1"/>
</dbReference>
<keyword evidence="2" id="KW-0560">Oxidoreductase</keyword>
<gene>
    <name evidence="4" type="ORF">SAMN04489812_3367</name>
</gene>
<dbReference type="InterPro" id="IPR020904">
    <property type="entry name" value="Sc_DH/Rdtase_CS"/>
</dbReference>
<comment type="similarity">
    <text evidence="1">Belongs to the short-chain dehydrogenases/reductases (SDR) family.</text>
</comment>
<dbReference type="CDD" id="cd05233">
    <property type="entry name" value="SDR_c"/>
    <property type="match status" value="1"/>
</dbReference>
<dbReference type="SUPFAM" id="SSF51735">
    <property type="entry name" value="NAD(P)-binding Rossmann-fold domains"/>
    <property type="match status" value="1"/>
</dbReference>
<evidence type="ECO:0000256" key="1">
    <source>
        <dbReference type="ARBA" id="ARBA00006484"/>
    </source>
</evidence>
<dbReference type="SMART" id="SM00822">
    <property type="entry name" value="PKS_KR"/>
    <property type="match status" value="1"/>
</dbReference>
<evidence type="ECO:0000313" key="4">
    <source>
        <dbReference type="EMBL" id="SDS88708.1"/>
    </source>
</evidence>
<reference evidence="4 5" key="1">
    <citation type="submission" date="2016-10" db="EMBL/GenBank/DDBJ databases">
        <authorList>
            <person name="de Groot N.N."/>
        </authorList>
    </citation>
    <scope>NUCLEOTIDE SEQUENCE [LARGE SCALE GENOMIC DNA]</scope>
    <source>
        <strain evidence="4 5">DSM 21800</strain>
    </source>
</reference>
<organism evidence="4 5">
    <name type="scientific">Microlunatus soli</name>
    <dbReference type="NCBI Taxonomy" id="630515"/>
    <lineage>
        <taxon>Bacteria</taxon>
        <taxon>Bacillati</taxon>
        <taxon>Actinomycetota</taxon>
        <taxon>Actinomycetes</taxon>
        <taxon>Propionibacteriales</taxon>
        <taxon>Propionibacteriaceae</taxon>
        <taxon>Microlunatus</taxon>
    </lineage>
</organism>
<dbReference type="Gene3D" id="3.40.50.720">
    <property type="entry name" value="NAD(P)-binding Rossmann-like Domain"/>
    <property type="match status" value="1"/>
</dbReference>
<dbReference type="PRINTS" id="PR00080">
    <property type="entry name" value="SDRFAMILY"/>
</dbReference>
<dbReference type="STRING" id="630515.SAMN04489812_3367"/>
<proteinExistence type="inferred from homology"/>
<dbReference type="InterPro" id="IPR002347">
    <property type="entry name" value="SDR_fam"/>
</dbReference>
<dbReference type="InterPro" id="IPR057326">
    <property type="entry name" value="KR_dom"/>
</dbReference>
<sequence>MQSAYSSESARRYLVTGAGSGIGRAIAAGLAESGATVIAVGRRRAPLADLAAQHPTVVPMPADVTDPATPSRLAAAVRSDPGRLDGLVNCAGLARFAALPDAGLDQLDAMYAVNLRAPVALTQALLTPLRRATGCVLNVSSIGGVLAMPGRALYGATKAALNSLTRSLAHELAPQIRVNALVPGAVDTPMYDDLGLDDPQTEELRAGLLSSTPMGRFGTPEEVARWADLILDPDRSGWMTGALLTVDGGRSS</sequence>
<dbReference type="InterPro" id="IPR036291">
    <property type="entry name" value="NAD(P)-bd_dom_sf"/>
</dbReference>
<protein>
    <submittedName>
        <fullName evidence="4">NAD(P)-dependent dehydrogenase, short-chain alcohol dehydrogenase family</fullName>
    </submittedName>
</protein>
<evidence type="ECO:0000313" key="5">
    <source>
        <dbReference type="Proteomes" id="UP000199103"/>
    </source>
</evidence>
<dbReference type="AlphaFoldDB" id="A0A1H1VUP5"/>
<dbReference type="GO" id="GO:0016491">
    <property type="term" value="F:oxidoreductase activity"/>
    <property type="evidence" value="ECO:0007669"/>
    <property type="project" value="UniProtKB-KW"/>
</dbReference>
<dbReference type="RefSeq" id="WP_091526638.1">
    <property type="nucleotide sequence ID" value="NZ_LT629772.1"/>
</dbReference>
<dbReference type="Proteomes" id="UP000199103">
    <property type="component" value="Chromosome I"/>
</dbReference>
<dbReference type="PANTHER" id="PTHR43975">
    <property type="entry name" value="ZGC:101858"/>
    <property type="match status" value="1"/>
</dbReference>
<dbReference type="PRINTS" id="PR00081">
    <property type="entry name" value="GDHRDH"/>
</dbReference>
<accession>A0A1H1VUP5</accession>
<keyword evidence="5" id="KW-1185">Reference proteome</keyword>